<protein>
    <recommendedName>
        <fullName evidence="2">S-layer protein C-terminal domain-containing protein</fullName>
    </recommendedName>
</protein>
<evidence type="ECO:0000259" key="2">
    <source>
        <dbReference type="Pfam" id="PF03217"/>
    </source>
</evidence>
<dbReference type="RefSeq" id="WP_013436928.1">
    <property type="nucleotide sequence ID" value="NZ_JQBQ01000017.1"/>
</dbReference>
<dbReference type="InterPro" id="IPR024968">
    <property type="entry name" value="SlpA_C_lactobacillus"/>
</dbReference>
<feature type="domain" description="S-layer protein C-terminal" evidence="2">
    <location>
        <begin position="34"/>
        <end position="94"/>
    </location>
</feature>
<evidence type="ECO:0000313" key="3">
    <source>
        <dbReference type="EMBL" id="KRN92066.1"/>
    </source>
</evidence>
<comment type="caution">
    <text evidence="3">The sequence shown here is derived from an EMBL/GenBank/DDBJ whole genome shotgun (WGS) entry which is preliminary data.</text>
</comment>
<accession>A0A0R2KRF2</accession>
<evidence type="ECO:0000313" key="4">
    <source>
        <dbReference type="Proteomes" id="UP000051529"/>
    </source>
</evidence>
<reference evidence="3 4" key="1">
    <citation type="journal article" date="2015" name="Genome Announc.">
        <title>Expanding the biotechnology potential of lactobacilli through comparative genomics of 213 strains and associated genera.</title>
        <authorList>
            <person name="Sun Z."/>
            <person name="Harris H.M."/>
            <person name="McCann A."/>
            <person name="Guo C."/>
            <person name="Argimon S."/>
            <person name="Zhang W."/>
            <person name="Yang X."/>
            <person name="Jeffery I.B."/>
            <person name="Cooney J.C."/>
            <person name="Kagawa T.F."/>
            <person name="Liu W."/>
            <person name="Song Y."/>
            <person name="Salvetti E."/>
            <person name="Wrobel A."/>
            <person name="Rasinkangas P."/>
            <person name="Parkhill J."/>
            <person name="Rea M.C."/>
            <person name="O'Sullivan O."/>
            <person name="Ritari J."/>
            <person name="Douillard F.P."/>
            <person name="Paul Ross R."/>
            <person name="Yang R."/>
            <person name="Briner A.E."/>
            <person name="Felis G.E."/>
            <person name="de Vos W.M."/>
            <person name="Barrangou R."/>
            <person name="Klaenhammer T.R."/>
            <person name="Caufield P.W."/>
            <person name="Cui Y."/>
            <person name="Zhang H."/>
            <person name="O'Toole P.W."/>
        </authorList>
    </citation>
    <scope>NUCLEOTIDE SEQUENCE [LARGE SCALE GENOMIC DNA]</scope>
    <source>
        <strain evidence="3 4">DSM 16698</strain>
    </source>
</reference>
<keyword evidence="1" id="KW-0732">Signal</keyword>
<dbReference type="GeneID" id="66522878"/>
<proteinExistence type="predicted"/>
<evidence type="ECO:0000256" key="1">
    <source>
        <dbReference type="SAM" id="SignalP"/>
    </source>
</evidence>
<organism evidence="3 4">
    <name type="scientific">Lactobacillus amylovorus subsp. animalium DSM 16698</name>
    <dbReference type="NCBI Taxonomy" id="695563"/>
    <lineage>
        <taxon>Bacteria</taxon>
        <taxon>Bacillati</taxon>
        <taxon>Bacillota</taxon>
        <taxon>Bacilli</taxon>
        <taxon>Lactobacillales</taxon>
        <taxon>Lactobacillaceae</taxon>
        <taxon>Lactobacillus</taxon>
        <taxon>Lactobacillus amylovorus subsp. animalium</taxon>
    </lineage>
</organism>
<feature type="chain" id="PRO_5006419616" description="S-layer protein C-terminal domain-containing protein" evidence="1">
    <location>
        <begin position="28"/>
        <end position="303"/>
    </location>
</feature>
<feature type="signal peptide" evidence="1">
    <location>
        <begin position="1"/>
        <end position="27"/>
    </location>
</feature>
<dbReference type="EMBL" id="JQBQ01000017">
    <property type="protein sequence ID" value="KRN92066.1"/>
    <property type="molecule type" value="Genomic_DNA"/>
</dbReference>
<dbReference type="PATRIC" id="fig|695563.3.peg.477"/>
<sequence length="303" mass="34285">MNHKKYFLASVAALMAIGVFSTQQVKAAYSVVATRKVTRNAYIYNSTNKRTSYKNKKKLYKGQSVTTYGDGQTLKNGQKFYKISPTSNKYVKVANFKARPVVKTATAVIKPHADWLARTFNNKGNTVRKNLKPGTKLTVDRHEVTSFSDNFPAGMINDDGFYHIKGSNQWIMGSAVKVNKKIPLFDPEFENARTNYSLVRFKNNADVYNRQGEKLNADGVKVRKQANWFRADNLLYIWLPSENKAELFYHLIAKSFYTTSSTSDKLKVSDAYVKASDMKYFDGLKLKPSNTQAEAKAAAENKN</sequence>
<name>A0A0R2KRF2_LACAM</name>
<dbReference type="Proteomes" id="UP000051529">
    <property type="component" value="Unassembled WGS sequence"/>
</dbReference>
<dbReference type="Pfam" id="PF03217">
    <property type="entry name" value="SlpA"/>
    <property type="match status" value="1"/>
</dbReference>
<gene>
    <name evidence="3" type="ORF">IV44_GL000426</name>
</gene>
<dbReference type="AlphaFoldDB" id="A0A0R2KRF2"/>